<dbReference type="SMART" id="SM00353">
    <property type="entry name" value="HLH"/>
    <property type="match status" value="1"/>
</dbReference>
<keyword evidence="4" id="KW-0804">Transcription</keyword>
<proteinExistence type="predicted"/>
<comment type="caution">
    <text evidence="7">The sequence shown here is derived from an EMBL/GenBank/DDBJ whole genome shotgun (WGS) entry which is preliminary data.</text>
</comment>
<gene>
    <name evidence="7" type="ORF">DH2020_016592</name>
</gene>
<name>A0ABR0WRW9_REHGL</name>
<evidence type="ECO:0000256" key="1">
    <source>
        <dbReference type="ARBA" id="ARBA00004123"/>
    </source>
</evidence>
<keyword evidence="8" id="KW-1185">Reference proteome</keyword>
<dbReference type="PANTHER" id="PTHR13935">
    <property type="entry name" value="ACHAETE-SCUTE TRANSCRIPTION FACTOR-RELATED"/>
    <property type="match status" value="1"/>
</dbReference>
<protein>
    <recommendedName>
        <fullName evidence="6">BHLH domain-containing protein</fullName>
    </recommendedName>
</protein>
<dbReference type="InterPro" id="IPR015660">
    <property type="entry name" value="MASH1/Ascl1a-like"/>
</dbReference>
<accession>A0ABR0WRW9</accession>
<reference evidence="7 8" key="1">
    <citation type="journal article" date="2021" name="Comput. Struct. Biotechnol. J.">
        <title>De novo genome assembly of the potent medicinal plant Rehmannia glutinosa using nanopore technology.</title>
        <authorList>
            <person name="Ma L."/>
            <person name="Dong C."/>
            <person name="Song C."/>
            <person name="Wang X."/>
            <person name="Zheng X."/>
            <person name="Niu Y."/>
            <person name="Chen S."/>
            <person name="Feng W."/>
        </authorList>
    </citation>
    <scope>NUCLEOTIDE SEQUENCE [LARGE SCALE GENOMIC DNA]</scope>
    <source>
        <strain evidence="7">DH-2019</strain>
    </source>
</reference>
<evidence type="ECO:0000256" key="2">
    <source>
        <dbReference type="ARBA" id="ARBA00023015"/>
    </source>
</evidence>
<evidence type="ECO:0000313" key="7">
    <source>
        <dbReference type="EMBL" id="KAK6149067.1"/>
    </source>
</evidence>
<evidence type="ECO:0000313" key="8">
    <source>
        <dbReference type="Proteomes" id="UP001318860"/>
    </source>
</evidence>
<dbReference type="Gene3D" id="4.10.280.10">
    <property type="entry name" value="Helix-loop-helix DNA-binding domain"/>
    <property type="match status" value="1"/>
</dbReference>
<dbReference type="InterPro" id="IPR011598">
    <property type="entry name" value="bHLH_dom"/>
</dbReference>
<feature type="domain" description="BHLH" evidence="6">
    <location>
        <begin position="46"/>
        <end position="98"/>
    </location>
</feature>
<dbReference type="PROSITE" id="PS50888">
    <property type="entry name" value="BHLH"/>
    <property type="match status" value="1"/>
</dbReference>
<keyword evidence="3" id="KW-0238">DNA-binding</keyword>
<dbReference type="SUPFAM" id="SSF47459">
    <property type="entry name" value="HLH, helix-loop-helix DNA-binding domain"/>
    <property type="match status" value="1"/>
</dbReference>
<dbReference type="PANTHER" id="PTHR13935:SF41">
    <property type="entry name" value="TRANSCRIPTION FACTOR ORG2-RELATED"/>
    <property type="match status" value="1"/>
</dbReference>
<dbReference type="InterPro" id="IPR036638">
    <property type="entry name" value="HLH_DNA-bd_sf"/>
</dbReference>
<keyword evidence="5" id="KW-0539">Nucleus</keyword>
<comment type="subcellular location">
    <subcellularLocation>
        <location evidence="1">Nucleus</location>
    </subcellularLocation>
</comment>
<evidence type="ECO:0000259" key="6">
    <source>
        <dbReference type="PROSITE" id="PS50888"/>
    </source>
</evidence>
<dbReference type="Proteomes" id="UP001318860">
    <property type="component" value="Unassembled WGS sequence"/>
</dbReference>
<dbReference type="Pfam" id="PF00010">
    <property type="entry name" value="HLH"/>
    <property type="match status" value="1"/>
</dbReference>
<organism evidence="7 8">
    <name type="scientific">Rehmannia glutinosa</name>
    <name type="common">Chinese foxglove</name>
    <dbReference type="NCBI Taxonomy" id="99300"/>
    <lineage>
        <taxon>Eukaryota</taxon>
        <taxon>Viridiplantae</taxon>
        <taxon>Streptophyta</taxon>
        <taxon>Embryophyta</taxon>
        <taxon>Tracheophyta</taxon>
        <taxon>Spermatophyta</taxon>
        <taxon>Magnoliopsida</taxon>
        <taxon>eudicotyledons</taxon>
        <taxon>Gunneridae</taxon>
        <taxon>Pentapetalae</taxon>
        <taxon>asterids</taxon>
        <taxon>lamiids</taxon>
        <taxon>Lamiales</taxon>
        <taxon>Orobanchaceae</taxon>
        <taxon>Rehmannieae</taxon>
        <taxon>Rehmannia</taxon>
    </lineage>
</organism>
<keyword evidence="2" id="KW-0805">Transcription regulation</keyword>
<evidence type="ECO:0000256" key="4">
    <source>
        <dbReference type="ARBA" id="ARBA00023163"/>
    </source>
</evidence>
<evidence type="ECO:0000256" key="5">
    <source>
        <dbReference type="ARBA" id="ARBA00023242"/>
    </source>
</evidence>
<sequence>MEELKPGSVLKTAPLGRLNPLIQPKKGKTGSLLQDDFYNGDENKMVKKLNHSANERHRRQKINTLYSTLKSLLPPQDQSRKLSIPATLSRVLKYIPELKKEVERLSKNKETLISSSKINSNVEKDHSPSFGLNNKRIKLIPNSLSTVVSATPISDREIVMQISMPKAQKRTSLSEAVMRLEQEGFLTVNATCFESFDARVFYNLHLQAQGNQVLMDAEMLEEKMWPL</sequence>
<dbReference type="EMBL" id="JABTTQ020000009">
    <property type="protein sequence ID" value="KAK6149067.1"/>
    <property type="molecule type" value="Genomic_DNA"/>
</dbReference>
<evidence type="ECO:0000256" key="3">
    <source>
        <dbReference type="ARBA" id="ARBA00023125"/>
    </source>
</evidence>